<dbReference type="PANTHER" id="PTHR10328:SF15">
    <property type="entry name" value="BHLH TRANSCRIPTION FACTOR"/>
    <property type="match status" value="1"/>
</dbReference>
<feature type="non-terminal residue" evidence="4">
    <location>
        <position position="1"/>
    </location>
</feature>
<dbReference type="GO" id="GO:0003700">
    <property type="term" value="F:DNA-binding transcription factor activity"/>
    <property type="evidence" value="ECO:0007669"/>
    <property type="project" value="TreeGrafter"/>
</dbReference>
<dbReference type="AlphaFoldDB" id="A0A4P9XR10"/>
<dbReference type="Pfam" id="PF00010">
    <property type="entry name" value="HLH"/>
    <property type="match status" value="1"/>
</dbReference>
<dbReference type="PANTHER" id="PTHR10328">
    <property type="entry name" value="PROTEIN MAX MYC-ASSOCIATED FACTOR X"/>
    <property type="match status" value="1"/>
</dbReference>
<feature type="domain" description="BHLH" evidence="3">
    <location>
        <begin position="12"/>
        <end position="55"/>
    </location>
</feature>
<feature type="non-terminal residue" evidence="4">
    <location>
        <position position="55"/>
    </location>
</feature>
<dbReference type="GO" id="GO:0045944">
    <property type="term" value="P:positive regulation of transcription by RNA polymerase II"/>
    <property type="evidence" value="ECO:0007669"/>
    <property type="project" value="TreeGrafter"/>
</dbReference>
<dbReference type="SUPFAM" id="SSF47459">
    <property type="entry name" value="HLH, helix-loop-helix DNA-binding domain"/>
    <property type="match status" value="1"/>
</dbReference>
<dbReference type="PROSITE" id="PS50888">
    <property type="entry name" value="BHLH"/>
    <property type="match status" value="1"/>
</dbReference>
<dbReference type="Proteomes" id="UP000271241">
    <property type="component" value="Unassembled WGS sequence"/>
</dbReference>
<dbReference type="Gene3D" id="4.10.280.10">
    <property type="entry name" value="Helix-loop-helix DNA-binding domain"/>
    <property type="match status" value="1"/>
</dbReference>
<evidence type="ECO:0000313" key="4">
    <source>
        <dbReference type="EMBL" id="RKP08507.1"/>
    </source>
</evidence>
<dbReference type="GO" id="GO:0003677">
    <property type="term" value="F:DNA binding"/>
    <property type="evidence" value="ECO:0007669"/>
    <property type="project" value="UniProtKB-KW"/>
</dbReference>
<reference evidence="5" key="1">
    <citation type="journal article" date="2018" name="Nat. Microbiol.">
        <title>Leveraging single-cell genomics to expand the fungal tree of life.</title>
        <authorList>
            <person name="Ahrendt S.R."/>
            <person name="Quandt C.A."/>
            <person name="Ciobanu D."/>
            <person name="Clum A."/>
            <person name="Salamov A."/>
            <person name="Andreopoulos B."/>
            <person name="Cheng J.F."/>
            <person name="Woyke T."/>
            <person name="Pelin A."/>
            <person name="Henrissat B."/>
            <person name="Reynolds N.K."/>
            <person name="Benny G.L."/>
            <person name="Smith M.E."/>
            <person name="James T.Y."/>
            <person name="Grigoriev I.V."/>
        </authorList>
    </citation>
    <scope>NUCLEOTIDE SEQUENCE [LARGE SCALE GENOMIC DNA]</scope>
    <source>
        <strain evidence="5">RSA 1356</strain>
    </source>
</reference>
<dbReference type="GO" id="GO:0046983">
    <property type="term" value="F:protein dimerization activity"/>
    <property type="evidence" value="ECO:0007669"/>
    <property type="project" value="InterPro"/>
</dbReference>
<keyword evidence="5" id="KW-1185">Reference proteome</keyword>
<proteinExistence type="predicted"/>
<protein>
    <submittedName>
        <fullName evidence="4">BHLH transcription factor-like protein</fullName>
    </submittedName>
</protein>
<dbReference type="InterPro" id="IPR036638">
    <property type="entry name" value="HLH_DNA-bd_sf"/>
</dbReference>
<accession>A0A4P9XR10</accession>
<gene>
    <name evidence="4" type="ORF">THASP1DRAFT_11237</name>
</gene>
<dbReference type="OrthoDB" id="8964853at2759"/>
<evidence type="ECO:0000259" key="3">
    <source>
        <dbReference type="PROSITE" id="PS50888"/>
    </source>
</evidence>
<evidence type="ECO:0000256" key="2">
    <source>
        <dbReference type="ARBA" id="ARBA00023242"/>
    </source>
</evidence>
<dbReference type="InterPro" id="IPR011598">
    <property type="entry name" value="bHLH_dom"/>
</dbReference>
<keyword evidence="2" id="KW-0539">Nucleus</keyword>
<sequence length="55" mass="6650">PRPDAPYARSPELRITHKLAERRRRQEMKELFDDLREALPVEPHLKTSKWEILTK</sequence>
<name>A0A4P9XR10_9FUNG</name>
<dbReference type="GO" id="GO:0090575">
    <property type="term" value="C:RNA polymerase II transcription regulator complex"/>
    <property type="evidence" value="ECO:0007669"/>
    <property type="project" value="TreeGrafter"/>
</dbReference>
<dbReference type="STRING" id="78915.A0A4P9XR10"/>
<evidence type="ECO:0000313" key="5">
    <source>
        <dbReference type="Proteomes" id="UP000271241"/>
    </source>
</evidence>
<dbReference type="EMBL" id="KZ992595">
    <property type="protein sequence ID" value="RKP08507.1"/>
    <property type="molecule type" value="Genomic_DNA"/>
</dbReference>
<organism evidence="4 5">
    <name type="scientific">Thamnocephalis sphaerospora</name>
    <dbReference type="NCBI Taxonomy" id="78915"/>
    <lineage>
        <taxon>Eukaryota</taxon>
        <taxon>Fungi</taxon>
        <taxon>Fungi incertae sedis</taxon>
        <taxon>Zoopagomycota</taxon>
        <taxon>Zoopagomycotina</taxon>
        <taxon>Zoopagomycetes</taxon>
        <taxon>Zoopagales</taxon>
        <taxon>Sigmoideomycetaceae</taxon>
        <taxon>Thamnocephalis</taxon>
    </lineage>
</organism>
<keyword evidence="1" id="KW-0238">DNA-binding</keyword>
<evidence type="ECO:0000256" key="1">
    <source>
        <dbReference type="ARBA" id="ARBA00023125"/>
    </source>
</evidence>